<reference evidence="4 5" key="2">
    <citation type="journal article" date="2016" name="Genome Announc.">
        <title>Complete Genome Sequences of Two Interactive Moderate Thermophiles, Paenibacillus napthalenovorans 32O-Y and Paenibacillus sp. 32O-W.</title>
        <authorList>
            <person name="Butler R.R.III."/>
            <person name="Wang J."/>
            <person name="Stark B.C."/>
            <person name="Pombert J.F."/>
        </authorList>
    </citation>
    <scope>NUCLEOTIDE SEQUENCE [LARGE SCALE GENOMIC DNA]</scope>
    <source>
        <strain evidence="4 5">32O-Y</strain>
    </source>
</reference>
<evidence type="ECO:0000256" key="2">
    <source>
        <dbReference type="ARBA" id="ARBA00023002"/>
    </source>
</evidence>
<dbReference type="InterPro" id="IPR036291">
    <property type="entry name" value="NAD(P)-bd_dom_sf"/>
</dbReference>
<gene>
    <name evidence="4" type="ORF">IJ22_07260</name>
</gene>
<dbReference type="Proteomes" id="UP000061660">
    <property type="component" value="Chromosome"/>
</dbReference>
<dbReference type="SUPFAM" id="SSF48179">
    <property type="entry name" value="6-phosphogluconate dehydrogenase C-terminal domain-like"/>
    <property type="match status" value="1"/>
</dbReference>
<evidence type="ECO:0000256" key="3">
    <source>
        <dbReference type="ARBA" id="ARBA00023027"/>
    </source>
</evidence>
<dbReference type="Pfam" id="PF14833">
    <property type="entry name" value="NAD_binding_11"/>
    <property type="match status" value="1"/>
</dbReference>
<dbReference type="OrthoDB" id="9786703at2"/>
<dbReference type="GO" id="GO:0050661">
    <property type="term" value="F:NADP binding"/>
    <property type="evidence" value="ECO:0007669"/>
    <property type="project" value="InterPro"/>
</dbReference>
<evidence type="ECO:0000313" key="5">
    <source>
        <dbReference type="Proteomes" id="UP000061660"/>
    </source>
</evidence>
<protein>
    <submittedName>
        <fullName evidence="4">3-hydroxyisobutyrate dehydrogenase</fullName>
    </submittedName>
</protein>
<dbReference type="PANTHER" id="PTHR43060">
    <property type="entry name" value="3-HYDROXYISOBUTYRATE DEHYDROGENASE-LIKE 1, MITOCHONDRIAL-RELATED"/>
    <property type="match status" value="1"/>
</dbReference>
<dbReference type="GO" id="GO:0051287">
    <property type="term" value="F:NAD binding"/>
    <property type="evidence" value="ECO:0007669"/>
    <property type="project" value="InterPro"/>
</dbReference>
<evidence type="ECO:0000256" key="1">
    <source>
        <dbReference type="ARBA" id="ARBA00009080"/>
    </source>
</evidence>
<sequence>MKVGFIGLGTMGLRMTTNLLKRGFEVYVYSRSRGPIETAVSHGAMEALNPADLAAKTDIVLTCLPMPDTVEQVYFGENGIMAGIRPGMILADHSTVGPDLSRKIDAEARKKAVSFIDAPVSGGPSGAEAGTLTIMCGGDQQALNRALPVFQAMGQKIMHMGDSGSGSITKLINNMLFGAHTSVLAEALVLAEKTGIHKEKMFSVLQSSTGNSAALNWVFPLIVNREFAPRFSIDLLLKDMRIACEVARNEGMVLRVAETAREAIAAAQQSGYGASDVSAVIRPMEDKYRLIVKGESV</sequence>
<proteinExistence type="inferred from homology"/>
<dbReference type="PANTHER" id="PTHR43060:SF15">
    <property type="entry name" value="3-HYDROXYISOBUTYRATE DEHYDROGENASE-LIKE 1, MITOCHONDRIAL-RELATED"/>
    <property type="match status" value="1"/>
</dbReference>
<dbReference type="InterPro" id="IPR013328">
    <property type="entry name" value="6PGD_dom2"/>
</dbReference>
<dbReference type="GO" id="GO:0016491">
    <property type="term" value="F:oxidoreductase activity"/>
    <property type="evidence" value="ECO:0007669"/>
    <property type="project" value="UniProtKB-KW"/>
</dbReference>
<dbReference type="InterPro" id="IPR006115">
    <property type="entry name" value="6PGDH_NADP-bd"/>
</dbReference>
<dbReference type="InterPro" id="IPR015815">
    <property type="entry name" value="HIBADH-related"/>
</dbReference>
<dbReference type="Gene3D" id="3.40.50.720">
    <property type="entry name" value="NAD(P)-binding Rossmann-like Domain"/>
    <property type="match status" value="1"/>
</dbReference>
<dbReference type="PIRSF" id="PIRSF000103">
    <property type="entry name" value="HIBADH"/>
    <property type="match status" value="1"/>
</dbReference>
<dbReference type="PATRIC" id="fig|162209.4.peg.771"/>
<evidence type="ECO:0000313" key="4">
    <source>
        <dbReference type="EMBL" id="ALS21110.1"/>
    </source>
</evidence>
<comment type="similarity">
    <text evidence="1">Belongs to the HIBADH-related family.</text>
</comment>
<dbReference type="EMBL" id="CP013652">
    <property type="protein sequence ID" value="ALS21110.1"/>
    <property type="molecule type" value="Genomic_DNA"/>
</dbReference>
<dbReference type="Gene3D" id="1.10.1040.10">
    <property type="entry name" value="N-(1-d-carboxylethyl)-l-norvaline Dehydrogenase, domain 2"/>
    <property type="match status" value="1"/>
</dbReference>
<keyword evidence="2" id="KW-0560">Oxidoreductase</keyword>
<dbReference type="RefSeq" id="WP_062407282.1">
    <property type="nucleotide sequence ID" value="NZ_CP013652.1"/>
</dbReference>
<keyword evidence="3" id="KW-0520">NAD</keyword>
<dbReference type="InterPro" id="IPR029154">
    <property type="entry name" value="HIBADH-like_NADP-bd"/>
</dbReference>
<dbReference type="AlphaFoldDB" id="A0A0U2VJY6"/>
<reference evidence="5" key="1">
    <citation type="submission" date="2015-12" db="EMBL/GenBank/DDBJ databases">
        <title>Complete genome sequences of two moderately thermophilic Paenibacillus species.</title>
        <authorList>
            <person name="Butler R.III."/>
            <person name="Wang J."/>
            <person name="Stark B.C."/>
            <person name="Pombert J.-F."/>
        </authorList>
    </citation>
    <scope>NUCLEOTIDE SEQUENCE [LARGE SCALE GENOMIC DNA]</scope>
    <source>
        <strain evidence="5">32O-Y</strain>
    </source>
</reference>
<dbReference type="SUPFAM" id="SSF51735">
    <property type="entry name" value="NAD(P)-binding Rossmann-fold domains"/>
    <property type="match status" value="1"/>
</dbReference>
<organism evidence="4 5">
    <name type="scientific">Paenibacillus naphthalenovorans</name>
    <dbReference type="NCBI Taxonomy" id="162209"/>
    <lineage>
        <taxon>Bacteria</taxon>
        <taxon>Bacillati</taxon>
        <taxon>Bacillota</taxon>
        <taxon>Bacilli</taxon>
        <taxon>Bacillales</taxon>
        <taxon>Paenibacillaceae</taxon>
        <taxon>Paenibacillus</taxon>
    </lineage>
</organism>
<name>A0A0U2VJY6_9BACL</name>
<keyword evidence="5" id="KW-1185">Reference proteome</keyword>
<accession>A0A0U2VJY6</accession>
<dbReference type="KEGG" id="pnp:IJ22_07260"/>
<dbReference type="Pfam" id="PF03446">
    <property type="entry name" value="NAD_binding_2"/>
    <property type="match status" value="1"/>
</dbReference>
<dbReference type="InterPro" id="IPR008927">
    <property type="entry name" value="6-PGluconate_DH-like_C_sf"/>
</dbReference>
<dbReference type="STRING" id="162209.IJ22_07260"/>